<reference evidence="2 3" key="1">
    <citation type="submission" date="2019-11" db="EMBL/GenBank/DDBJ databases">
        <title>Comparative genomics of hydrocarbon-degrading Desulfosarcina strains.</title>
        <authorList>
            <person name="Watanabe M."/>
            <person name="Kojima H."/>
            <person name="Fukui M."/>
        </authorList>
    </citation>
    <scope>NUCLEOTIDE SEQUENCE [LARGE SCALE GENOMIC DNA]</scope>
    <source>
        <strain evidence="2 3">PL12</strain>
    </source>
</reference>
<feature type="domain" description="Methyltransferase type 11" evidence="1">
    <location>
        <begin position="47"/>
        <end position="140"/>
    </location>
</feature>
<evidence type="ECO:0000313" key="3">
    <source>
        <dbReference type="Proteomes" id="UP000427906"/>
    </source>
</evidence>
<gene>
    <name evidence="2" type="ORF">DSCA_09940</name>
</gene>
<dbReference type="Gene3D" id="3.40.50.150">
    <property type="entry name" value="Vaccinia Virus protein VP39"/>
    <property type="match status" value="1"/>
</dbReference>
<dbReference type="SUPFAM" id="SSF53335">
    <property type="entry name" value="S-adenosyl-L-methionine-dependent methyltransferases"/>
    <property type="match status" value="1"/>
</dbReference>
<name>A0A5K7YL92_9BACT</name>
<evidence type="ECO:0000313" key="2">
    <source>
        <dbReference type="EMBL" id="BBO67064.1"/>
    </source>
</evidence>
<dbReference type="GO" id="GO:0008757">
    <property type="term" value="F:S-adenosylmethionine-dependent methyltransferase activity"/>
    <property type="evidence" value="ECO:0007669"/>
    <property type="project" value="InterPro"/>
</dbReference>
<proteinExistence type="predicted"/>
<dbReference type="Proteomes" id="UP000427906">
    <property type="component" value="Chromosome"/>
</dbReference>
<organism evidence="2 3">
    <name type="scientific">Desulfosarcina alkanivorans</name>
    <dbReference type="NCBI Taxonomy" id="571177"/>
    <lineage>
        <taxon>Bacteria</taxon>
        <taxon>Pseudomonadati</taxon>
        <taxon>Thermodesulfobacteriota</taxon>
        <taxon>Desulfobacteria</taxon>
        <taxon>Desulfobacterales</taxon>
        <taxon>Desulfosarcinaceae</taxon>
        <taxon>Desulfosarcina</taxon>
    </lineage>
</organism>
<dbReference type="EMBL" id="AP021874">
    <property type="protein sequence ID" value="BBO67064.1"/>
    <property type="molecule type" value="Genomic_DNA"/>
</dbReference>
<sequence>MVAYIKTVDAYNATQPNSEMLDAIRQYNHSIINSLNSIRPLSGLRVLDVGASPHGYALEKSLALGVLDYVGIGLDISEDLAIKTKTGHGRLTYMNAESLSFNDNEFDAIVTMSTFEHIGNLGIALSEFHRVLRREGVALISFEPIWTCSYGHHLHHLGKISKLVPDWAHLLWSKNEMMEYLNSCWPQGAPLSVHEACEWIYEDNVLNRKGIKEIQKTLYDCPMQVEWIAPLLDEVRNEEQLIAAVKKTGLSRDELMTKGLSVLLYKH</sequence>
<dbReference type="KEGG" id="dalk:DSCA_09940"/>
<accession>A0A5K7YL92</accession>
<dbReference type="AlphaFoldDB" id="A0A5K7YL92"/>
<dbReference type="Pfam" id="PF08241">
    <property type="entry name" value="Methyltransf_11"/>
    <property type="match status" value="1"/>
</dbReference>
<dbReference type="InterPro" id="IPR013216">
    <property type="entry name" value="Methyltransf_11"/>
</dbReference>
<protein>
    <recommendedName>
        <fullName evidence="1">Methyltransferase type 11 domain-containing protein</fullName>
    </recommendedName>
</protein>
<keyword evidence="3" id="KW-1185">Reference proteome</keyword>
<evidence type="ECO:0000259" key="1">
    <source>
        <dbReference type="Pfam" id="PF08241"/>
    </source>
</evidence>
<dbReference type="InterPro" id="IPR029063">
    <property type="entry name" value="SAM-dependent_MTases_sf"/>
</dbReference>